<gene>
    <name evidence="2" type="ORF">LC_TR16792_c0_g1_i1_g.57702</name>
</gene>
<dbReference type="AlphaFoldDB" id="A0A1J3EF48"/>
<dbReference type="CDD" id="cd09917">
    <property type="entry name" value="F-box_SF"/>
    <property type="match status" value="1"/>
</dbReference>
<dbReference type="InterPro" id="IPR006652">
    <property type="entry name" value="Kelch_1"/>
</dbReference>
<evidence type="ECO:0000313" key="2">
    <source>
        <dbReference type="EMBL" id="JAU28816.1"/>
    </source>
</evidence>
<name>A0A1J3EF48_NOCCA</name>
<dbReference type="Pfam" id="PF25210">
    <property type="entry name" value="Kelch_FKB95"/>
    <property type="match status" value="1"/>
</dbReference>
<protein>
    <submittedName>
        <fullName evidence="2">F-box/kelch-repeat protein</fullName>
    </submittedName>
</protein>
<dbReference type="SMART" id="SM00612">
    <property type="entry name" value="Kelch"/>
    <property type="match status" value="2"/>
</dbReference>
<dbReference type="PANTHER" id="PTHR24414">
    <property type="entry name" value="F-BOX/KELCH-REPEAT PROTEIN SKIP4"/>
    <property type="match status" value="1"/>
</dbReference>
<dbReference type="PANTHER" id="PTHR24414:SF147">
    <property type="entry name" value="(RAPE) HYPOTHETICAL PROTEIN"/>
    <property type="match status" value="1"/>
</dbReference>
<feature type="domain" description="F-box" evidence="1">
    <location>
        <begin position="25"/>
        <end position="56"/>
    </location>
</feature>
<dbReference type="EMBL" id="GEVK01024016">
    <property type="protein sequence ID" value="JAU28816.1"/>
    <property type="molecule type" value="Transcribed_RNA"/>
</dbReference>
<dbReference type="InterPro" id="IPR001810">
    <property type="entry name" value="F-box_dom"/>
</dbReference>
<dbReference type="Gene3D" id="2.120.10.80">
    <property type="entry name" value="Kelch-type beta propeller"/>
    <property type="match status" value="1"/>
</dbReference>
<evidence type="ECO:0000259" key="1">
    <source>
        <dbReference type="PROSITE" id="PS50181"/>
    </source>
</evidence>
<sequence>MKGRSANRGLELKTRRNEKERGVCGGRLMSLPYELVVDILGQLSRLDLIALATVSKIHGVAAVCHNFRRWRYRKGSLEPYLYVLMHMDADPRPRWFVLHPVQRRLKPVHSILYPFPEAGSCFVVTDWGVYTIGGLVNGKPTSEVTFFDCINHKVYHVPPMKMARSGASASLVDDKIYVFGGAWDDGGADSSNWTEVLDIETGTWELLSVSTPKMPLKIQQSVVILEKKVYVVDEDGQHFSFTPSKGMLFLRYGTNKESNPKDLNDWVIFETLFCRGTGGRILWRFPCEPDWKEVKGLGELGCDDIIKLCSYSDESIAIFWKPKARPQELWCAEISMTRQKEAGEAWEVLGYIEWSGAVLSHSDGLNLLHAASIYA</sequence>
<dbReference type="PROSITE" id="PS50181">
    <property type="entry name" value="FBOX"/>
    <property type="match status" value="1"/>
</dbReference>
<proteinExistence type="predicted"/>
<dbReference type="InterPro" id="IPR015915">
    <property type="entry name" value="Kelch-typ_b-propeller"/>
</dbReference>
<dbReference type="InterPro" id="IPR050354">
    <property type="entry name" value="F-box/kelch-repeat_ARATH"/>
</dbReference>
<organism evidence="2">
    <name type="scientific">Noccaea caerulescens</name>
    <name type="common">Alpine penny-cress</name>
    <name type="synonym">Thlaspi caerulescens</name>
    <dbReference type="NCBI Taxonomy" id="107243"/>
    <lineage>
        <taxon>Eukaryota</taxon>
        <taxon>Viridiplantae</taxon>
        <taxon>Streptophyta</taxon>
        <taxon>Embryophyta</taxon>
        <taxon>Tracheophyta</taxon>
        <taxon>Spermatophyta</taxon>
        <taxon>Magnoliopsida</taxon>
        <taxon>eudicotyledons</taxon>
        <taxon>Gunneridae</taxon>
        <taxon>Pentapetalae</taxon>
        <taxon>rosids</taxon>
        <taxon>malvids</taxon>
        <taxon>Brassicales</taxon>
        <taxon>Brassicaceae</taxon>
        <taxon>Coluteocarpeae</taxon>
        <taxon>Noccaea</taxon>
    </lineage>
</organism>
<dbReference type="InterPro" id="IPR057499">
    <property type="entry name" value="Kelch_FKB95"/>
</dbReference>
<accession>A0A1J3EF48</accession>
<reference evidence="2" key="1">
    <citation type="submission" date="2016-07" db="EMBL/GenBank/DDBJ databases">
        <title>De novo transcriptome assembly of four accessions of the metal hyperaccumulator plant Noccaea caerulescens.</title>
        <authorList>
            <person name="Blande D."/>
            <person name="Halimaa P."/>
            <person name="Tervahauta A.I."/>
            <person name="Aarts M.G."/>
            <person name="Karenlampi S.O."/>
        </authorList>
    </citation>
    <scope>NUCLEOTIDE SEQUENCE</scope>
</reference>
<dbReference type="SUPFAM" id="SSF117281">
    <property type="entry name" value="Kelch motif"/>
    <property type="match status" value="1"/>
</dbReference>